<dbReference type="STRING" id="525897.Dbac_1250"/>
<dbReference type="AlphaFoldDB" id="C7LRX0"/>
<dbReference type="GO" id="GO:0006508">
    <property type="term" value="P:proteolysis"/>
    <property type="evidence" value="ECO:0007669"/>
    <property type="project" value="InterPro"/>
</dbReference>
<dbReference type="InterPro" id="IPR038765">
    <property type="entry name" value="Papain-like_cys_pep_sf"/>
</dbReference>
<evidence type="ECO:0000256" key="2">
    <source>
        <dbReference type="SAM" id="MobiDB-lite"/>
    </source>
</evidence>
<dbReference type="HOGENOM" id="CLU_572029_0_0_7"/>
<dbReference type="Gene3D" id="3.90.70.10">
    <property type="entry name" value="Cysteine proteinases"/>
    <property type="match status" value="1"/>
</dbReference>
<proteinExistence type="inferred from homology"/>
<comment type="similarity">
    <text evidence="1">Belongs to the peptidase C1 family.</text>
</comment>
<organism evidence="4 5">
    <name type="scientific">Desulfomicrobium baculatum (strain DSM 4028 / VKM B-1378 / X)</name>
    <name type="common">Desulfovibrio baculatus</name>
    <dbReference type="NCBI Taxonomy" id="525897"/>
    <lineage>
        <taxon>Bacteria</taxon>
        <taxon>Pseudomonadati</taxon>
        <taxon>Thermodesulfobacteriota</taxon>
        <taxon>Desulfovibrionia</taxon>
        <taxon>Desulfovibrionales</taxon>
        <taxon>Desulfomicrobiaceae</taxon>
        <taxon>Desulfomicrobium</taxon>
    </lineage>
</organism>
<feature type="region of interest" description="Disordered" evidence="2">
    <location>
        <begin position="218"/>
        <end position="238"/>
    </location>
</feature>
<dbReference type="eggNOG" id="COG4870">
    <property type="taxonomic scope" value="Bacteria"/>
</dbReference>
<dbReference type="SMART" id="SM00645">
    <property type="entry name" value="Pept_C1"/>
    <property type="match status" value="1"/>
</dbReference>
<dbReference type="Pfam" id="PF00112">
    <property type="entry name" value="Peptidase_C1"/>
    <property type="match status" value="1"/>
</dbReference>
<evidence type="ECO:0000313" key="4">
    <source>
        <dbReference type="EMBL" id="ACU89353.1"/>
    </source>
</evidence>
<gene>
    <name evidence="4" type="ordered locus">Dbac_1250</name>
</gene>
<dbReference type="GO" id="GO:0008234">
    <property type="term" value="F:cysteine-type peptidase activity"/>
    <property type="evidence" value="ECO:0007669"/>
    <property type="project" value="InterPro"/>
</dbReference>
<evidence type="ECO:0000256" key="1">
    <source>
        <dbReference type="ARBA" id="ARBA00008455"/>
    </source>
</evidence>
<evidence type="ECO:0000259" key="3">
    <source>
        <dbReference type="SMART" id="SM00645"/>
    </source>
</evidence>
<dbReference type="Proteomes" id="UP000002216">
    <property type="component" value="Chromosome"/>
</dbReference>
<feature type="domain" description="Peptidase C1A papain C-terminal" evidence="3">
    <location>
        <begin position="105"/>
        <end position="351"/>
    </location>
</feature>
<dbReference type="InterPro" id="IPR000668">
    <property type="entry name" value="Peptidase_C1A_C"/>
</dbReference>
<name>C7LRX0_DESBD</name>
<dbReference type="KEGG" id="dba:Dbac_1250"/>
<evidence type="ECO:0000313" key="5">
    <source>
        <dbReference type="Proteomes" id="UP000002216"/>
    </source>
</evidence>
<protein>
    <submittedName>
        <fullName evidence="4">Peptidase C1A papain</fullName>
    </submittedName>
</protein>
<keyword evidence="5" id="KW-1185">Reference proteome</keyword>
<accession>C7LRX0</accession>
<dbReference type="EMBL" id="CP001629">
    <property type="protein sequence ID" value="ACU89353.1"/>
    <property type="molecule type" value="Genomic_DNA"/>
</dbReference>
<sequence length="477" mass="52670">MIDIRSLPGVPSDILMGLGLLGLKTVEGFLSLMQIHESREAFKKMVGLSESALGRSIQQLREHLPKSCGAMHPSPVMPVQLGLSWGHVEASYPANYFGSMAHDSSEEEVDLIPQLPPVRNQGRRGTCVAFAATAAFEHEMRRNGLFGIGNVLAFTRTRSGRKIFRRFDDETKMLSPQFLYWACKSADGVDGPGTMISTAMECLHDRGCCPEKDWPYSPDSQWGNEGQGPPPFGAEESARKRRIAQYDELTSFGSVPLQHMKRLLAQGHLLVFGVPVFPSWGNIETQQTGRVIMPISGEQSLGGHALCLCGYRDDGSCPGGGVFYFRNSWGEEWASQNIRGRGYGEMPYAYMQMYARDVYSMRCEATGLLNFPVAAVRAAIEPGVAFIKSAAMVMLTVAIMSMGSLVAWQFGRAVQLPTAEPQMDTQQPVEQVYSAAMEPKEEGTSSEDRVLENEEMLSTNNVYILNILEDVKNILNR</sequence>
<dbReference type="PANTHER" id="PTHR12411">
    <property type="entry name" value="CYSTEINE PROTEASE FAMILY C1-RELATED"/>
    <property type="match status" value="1"/>
</dbReference>
<dbReference type="CDD" id="cd02619">
    <property type="entry name" value="Peptidase_C1"/>
    <property type="match status" value="1"/>
</dbReference>
<dbReference type="SUPFAM" id="SSF54001">
    <property type="entry name" value="Cysteine proteinases"/>
    <property type="match status" value="1"/>
</dbReference>
<dbReference type="InterPro" id="IPR013128">
    <property type="entry name" value="Peptidase_C1A"/>
</dbReference>
<reference evidence="4 5" key="1">
    <citation type="journal article" date="2009" name="Stand. Genomic Sci.">
        <title>Complete genome sequence of Desulfomicrobium baculatum type strain (X).</title>
        <authorList>
            <person name="Copeland A."/>
            <person name="Spring S."/>
            <person name="Goker M."/>
            <person name="Schneider S."/>
            <person name="Lapidus A."/>
            <person name="Del Rio T.G."/>
            <person name="Tice H."/>
            <person name="Cheng J.F."/>
            <person name="Chen F."/>
            <person name="Nolan M."/>
            <person name="Bruce D."/>
            <person name="Goodwin L."/>
            <person name="Pitluck S."/>
            <person name="Ivanova N."/>
            <person name="Mavrommatis K."/>
            <person name="Ovchinnikova G."/>
            <person name="Pati A."/>
            <person name="Chen A."/>
            <person name="Palaniappan K."/>
            <person name="Land M."/>
            <person name="Hauser L."/>
            <person name="Chang Y.J."/>
            <person name="Jeffries C.C."/>
            <person name="Meincke L."/>
            <person name="Sims D."/>
            <person name="Brettin T."/>
            <person name="Detter J.C."/>
            <person name="Han C."/>
            <person name="Chain P."/>
            <person name="Bristow J."/>
            <person name="Eisen J.A."/>
            <person name="Markowitz V."/>
            <person name="Hugenholtz P."/>
            <person name="Kyrpides N.C."/>
            <person name="Klenk H.P."/>
            <person name="Lucas S."/>
        </authorList>
    </citation>
    <scope>NUCLEOTIDE SEQUENCE [LARGE SCALE GENOMIC DNA]</scope>
    <source>
        <strain evidence="5">DSM 4028 / VKM B-1378 / X</strain>
    </source>
</reference>